<evidence type="ECO:0000313" key="2">
    <source>
        <dbReference type="EMBL" id="SFH97764.1"/>
    </source>
</evidence>
<protein>
    <submittedName>
        <fullName evidence="2">Uncharacterized protein</fullName>
    </submittedName>
</protein>
<evidence type="ECO:0000256" key="1">
    <source>
        <dbReference type="SAM" id="MobiDB-lite"/>
    </source>
</evidence>
<dbReference type="STRING" id="1576369.SAMN05421753_104202"/>
<proteinExistence type="predicted"/>
<reference evidence="3" key="1">
    <citation type="submission" date="2016-10" db="EMBL/GenBank/DDBJ databases">
        <authorList>
            <person name="Varghese N."/>
            <person name="Submissions S."/>
        </authorList>
    </citation>
    <scope>NUCLEOTIDE SEQUENCE [LARGE SCALE GENOMIC DNA]</scope>
    <source>
        <strain evidence="3">DSM 26348</strain>
    </source>
</reference>
<feature type="region of interest" description="Disordered" evidence="1">
    <location>
        <begin position="1"/>
        <end position="25"/>
    </location>
</feature>
<sequence>MAKKRASNQEEDAAEVVRQPPLDEDWVEDVPAPVQDAVDEYMKRLRAKHRATELVNSAKENCISIMKEHGIKQVRIDEGAKWLKVEDEPKLKTEKIKSPAYAGGDDDDD</sequence>
<dbReference type="AlphaFoldDB" id="A0A1I3EFR8"/>
<organism evidence="2 3">
    <name type="scientific">Planctomicrobium piriforme</name>
    <dbReference type="NCBI Taxonomy" id="1576369"/>
    <lineage>
        <taxon>Bacteria</taxon>
        <taxon>Pseudomonadati</taxon>
        <taxon>Planctomycetota</taxon>
        <taxon>Planctomycetia</taxon>
        <taxon>Planctomycetales</taxon>
        <taxon>Planctomycetaceae</taxon>
        <taxon>Planctomicrobium</taxon>
    </lineage>
</organism>
<dbReference type="RefSeq" id="WP_092048595.1">
    <property type="nucleotide sequence ID" value="NZ_FOQD01000004.1"/>
</dbReference>
<evidence type="ECO:0000313" key="3">
    <source>
        <dbReference type="Proteomes" id="UP000199518"/>
    </source>
</evidence>
<dbReference type="Proteomes" id="UP000199518">
    <property type="component" value="Unassembled WGS sequence"/>
</dbReference>
<accession>A0A1I3EFR8</accession>
<name>A0A1I3EFR8_9PLAN</name>
<gene>
    <name evidence="2" type="ORF">SAMN05421753_104202</name>
</gene>
<dbReference type="EMBL" id="FOQD01000004">
    <property type="protein sequence ID" value="SFH97764.1"/>
    <property type="molecule type" value="Genomic_DNA"/>
</dbReference>
<keyword evidence="3" id="KW-1185">Reference proteome</keyword>